<reference evidence="2" key="1">
    <citation type="submission" date="2014-04" db="EMBL/GenBank/DDBJ databases">
        <title>Evolutionary Origins and Diversification of the Mycorrhizal Mutualists.</title>
        <authorList>
            <consortium name="DOE Joint Genome Institute"/>
            <consortium name="Mycorrhizal Genomics Consortium"/>
            <person name="Kohler A."/>
            <person name="Kuo A."/>
            <person name="Nagy L.G."/>
            <person name="Floudas D."/>
            <person name="Copeland A."/>
            <person name="Barry K.W."/>
            <person name="Cichocki N."/>
            <person name="Veneault-Fourrey C."/>
            <person name="LaButti K."/>
            <person name="Lindquist E.A."/>
            <person name="Lipzen A."/>
            <person name="Lundell T."/>
            <person name="Morin E."/>
            <person name="Murat C."/>
            <person name="Riley R."/>
            <person name="Ohm R."/>
            <person name="Sun H."/>
            <person name="Tunlid A."/>
            <person name="Henrissat B."/>
            <person name="Grigoriev I.V."/>
            <person name="Hibbett D.S."/>
            <person name="Martin F."/>
        </authorList>
    </citation>
    <scope>NUCLEOTIDE SEQUENCE [LARGE SCALE GENOMIC DNA]</scope>
    <source>
        <strain evidence="2">FD-334 SS-4</strain>
    </source>
</reference>
<dbReference type="OrthoDB" id="2927083at2759"/>
<dbReference type="AlphaFoldDB" id="A0A0D2N7C8"/>
<gene>
    <name evidence="1" type="ORF">HYPSUDRAFT_117206</name>
</gene>
<evidence type="ECO:0000313" key="1">
    <source>
        <dbReference type="EMBL" id="KJA12671.1"/>
    </source>
</evidence>
<organism evidence="1 2">
    <name type="scientific">Hypholoma sublateritium (strain FD-334 SS-4)</name>
    <dbReference type="NCBI Taxonomy" id="945553"/>
    <lineage>
        <taxon>Eukaryota</taxon>
        <taxon>Fungi</taxon>
        <taxon>Dikarya</taxon>
        <taxon>Basidiomycota</taxon>
        <taxon>Agaricomycotina</taxon>
        <taxon>Agaricomycetes</taxon>
        <taxon>Agaricomycetidae</taxon>
        <taxon>Agaricales</taxon>
        <taxon>Agaricineae</taxon>
        <taxon>Strophariaceae</taxon>
        <taxon>Hypholoma</taxon>
    </lineage>
</organism>
<sequence length="69" mass="7763">QLPIAAGFVITAHKSQSLSFQSATIDLQSCCGTEKPYVMISRITSLEGLRILRPFDFKRIRSHPSEDLR</sequence>
<feature type="non-terminal residue" evidence="1">
    <location>
        <position position="69"/>
    </location>
</feature>
<dbReference type="OMA" id="YRNESHR"/>
<proteinExistence type="predicted"/>
<keyword evidence="2" id="KW-1185">Reference proteome</keyword>
<feature type="non-terminal residue" evidence="1">
    <location>
        <position position="1"/>
    </location>
</feature>
<dbReference type="Proteomes" id="UP000054270">
    <property type="component" value="Unassembled WGS sequence"/>
</dbReference>
<name>A0A0D2N7C8_HYPSF</name>
<protein>
    <recommendedName>
        <fullName evidence="3">UvrD-like helicase C-terminal domain-containing protein</fullName>
    </recommendedName>
</protein>
<dbReference type="EMBL" id="KN818010">
    <property type="protein sequence ID" value="KJA12671.1"/>
    <property type="molecule type" value="Genomic_DNA"/>
</dbReference>
<evidence type="ECO:0000313" key="2">
    <source>
        <dbReference type="Proteomes" id="UP000054270"/>
    </source>
</evidence>
<accession>A0A0D2N7C8</accession>
<evidence type="ECO:0008006" key="3">
    <source>
        <dbReference type="Google" id="ProtNLM"/>
    </source>
</evidence>